<dbReference type="Gene3D" id="3.40.50.1110">
    <property type="entry name" value="SGNH hydrolase"/>
    <property type="match status" value="1"/>
</dbReference>
<evidence type="ECO:0000256" key="1">
    <source>
        <dbReference type="ARBA" id="ARBA00008668"/>
    </source>
</evidence>
<dbReference type="InterPro" id="IPR035669">
    <property type="entry name" value="SGNH_plant_lipase-like"/>
</dbReference>
<dbReference type="PANTHER" id="PTHR22835">
    <property type="entry name" value="ZINC FINGER FYVE DOMAIN CONTAINING PROTEIN"/>
    <property type="match status" value="1"/>
</dbReference>
<dbReference type="CDD" id="cd01837">
    <property type="entry name" value="SGNH_plant_lipase_like"/>
    <property type="match status" value="1"/>
</dbReference>
<reference evidence="6 7" key="1">
    <citation type="journal article" date="2023" name="BMC Biotechnol.">
        <title>Vitis rotundifolia cv Carlos genome sequencing.</title>
        <authorList>
            <person name="Huff M."/>
            <person name="Hulse-Kemp A."/>
            <person name="Scheffler B."/>
            <person name="Youngblood R."/>
            <person name="Simpson S."/>
            <person name="Babiker E."/>
            <person name="Staton M."/>
        </authorList>
    </citation>
    <scope>NUCLEOTIDE SEQUENCE [LARGE SCALE GENOMIC DNA]</scope>
    <source>
        <tissue evidence="6">Leaf</tissue>
    </source>
</reference>
<dbReference type="InterPro" id="IPR001087">
    <property type="entry name" value="GDSL"/>
</dbReference>
<dbReference type="GO" id="GO:0016788">
    <property type="term" value="F:hydrolase activity, acting on ester bonds"/>
    <property type="evidence" value="ECO:0007669"/>
    <property type="project" value="InterPro"/>
</dbReference>
<dbReference type="EMBL" id="JARBHA010000014">
    <property type="protein sequence ID" value="KAJ9683440.1"/>
    <property type="molecule type" value="Genomic_DNA"/>
</dbReference>
<evidence type="ECO:0000256" key="5">
    <source>
        <dbReference type="SAM" id="SignalP"/>
    </source>
</evidence>
<dbReference type="PANTHER" id="PTHR22835:SF555">
    <property type="entry name" value="GDSL-LIKE LIPASE_ACYLHYDROLASE"/>
    <property type="match status" value="1"/>
</dbReference>
<dbReference type="AlphaFoldDB" id="A0AA39DH56"/>
<keyword evidence="2 5" id="KW-0732">Signal</keyword>
<feature type="chain" id="PRO_5041469925" evidence="5">
    <location>
        <begin position="19"/>
        <end position="378"/>
    </location>
</feature>
<comment type="similarity">
    <text evidence="1">Belongs to the 'GDSL' lipolytic enzyme family.</text>
</comment>
<keyword evidence="3" id="KW-0378">Hydrolase</keyword>
<dbReference type="Pfam" id="PF00657">
    <property type="entry name" value="Lipase_GDSL"/>
    <property type="match status" value="1"/>
</dbReference>
<feature type="signal peptide" evidence="5">
    <location>
        <begin position="1"/>
        <end position="18"/>
    </location>
</feature>
<evidence type="ECO:0000256" key="3">
    <source>
        <dbReference type="ARBA" id="ARBA00022801"/>
    </source>
</evidence>
<dbReference type="InterPro" id="IPR036514">
    <property type="entry name" value="SGNH_hydro_sf"/>
</dbReference>
<organism evidence="6 7">
    <name type="scientific">Vitis rotundifolia</name>
    <name type="common">Muscadine grape</name>
    <dbReference type="NCBI Taxonomy" id="103349"/>
    <lineage>
        <taxon>Eukaryota</taxon>
        <taxon>Viridiplantae</taxon>
        <taxon>Streptophyta</taxon>
        <taxon>Embryophyta</taxon>
        <taxon>Tracheophyta</taxon>
        <taxon>Spermatophyta</taxon>
        <taxon>Magnoliopsida</taxon>
        <taxon>eudicotyledons</taxon>
        <taxon>Gunneridae</taxon>
        <taxon>Pentapetalae</taxon>
        <taxon>rosids</taxon>
        <taxon>Vitales</taxon>
        <taxon>Vitaceae</taxon>
        <taxon>Viteae</taxon>
        <taxon>Vitis</taxon>
    </lineage>
</organism>
<evidence type="ECO:0000313" key="7">
    <source>
        <dbReference type="Proteomes" id="UP001168098"/>
    </source>
</evidence>
<proteinExistence type="inferred from homology"/>
<gene>
    <name evidence="6" type="ORF">PVL29_019145</name>
</gene>
<dbReference type="SUPFAM" id="SSF52266">
    <property type="entry name" value="SGNH hydrolase"/>
    <property type="match status" value="1"/>
</dbReference>
<comment type="caution">
    <text evidence="6">The sequence shown here is derived from an EMBL/GenBank/DDBJ whole genome shotgun (WGS) entry which is preliminary data.</text>
</comment>
<evidence type="ECO:0000256" key="2">
    <source>
        <dbReference type="ARBA" id="ARBA00022729"/>
    </source>
</evidence>
<protein>
    <submittedName>
        <fullName evidence="6">Uncharacterized protein</fullName>
    </submittedName>
</protein>
<sequence>MESVKLFWLSGLLIMGSAGECMGVMGGHGPRRCSFPAIFNFGDSNSDTGGRSAAISEVFLPNGETFFGKASGRFCDGRLILDFISETLGLPYLNAYLDSMGANFWHGANFATGGSSIRPGGYSPFHLEIQLAQFKRFKSQTTALYQQLNHNCTTPPFKSNLPRPKDFSKALYTIDIGQNDLAYGFQHTNEEKVVASIPDILNVFSGVVHELYKEGARAFWIHNTGPIGCLPYSVIYYQQKPRNLDRYGCVKPHNKVAQEFNKQLKDVVIKLRAQLPHAAFTCVDVYSVKYSLVSQAKDLGFVDLMNFCCGSYYGYHVECGQKAVVNGTVYGIPCEHPSRHISWDGTHYSEAANVWVAKAILNGSFSDPPIPVSEACHQ</sequence>
<keyword evidence="4" id="KW-0325">Glycoprotein</keyword>
<evidence type="ECO:0000256" key="4">
    <source>
        <dbReference type="ARBA" id="ARBA00023180"/>
    </source>
</evidence>
<accession>A0AA39DH56</accession>
<evidence type="ECO:0000313" key="6">
    <source>
        <dbReference type="EMBL" id="KAJ9683440.1"/>
    </source>
</evidence>
<dbReference type="Proteomes" id="UP001168098">
    <property type="component" value="Unassembled WGS sequence"/>
</dbReference>
<name>A0AA39DH56_VITRO</name>
<keyword evidence="7" id="KW-1185">Reference proteome</keyword>